<evidence type="ECO:0000256" key="1">
    <source>
        <dbReference type="SAM" id="SignalP"/>
    </source>
</evidence>
<name>A0A2W2EAZ6_9ACTN</name>
<dbReference type="Proteomes" id="UP000248924">
    <property type="component" value="Unassembled WGS sequence"/>
</dbReference>
<protein>
    <submittedName>
        <fullName evidence="2">Uncharacterized protein</fullName>
    </submittedName>
</protein>
<evidence type="ECO:0000313" key="3">
    <source>
        <dbReference type="Proteomes" id="UP000248924"/>
    </source>
</evidence>
<feature type="chain" id="PRO_5038683773" evidence="1">
    <location>
        <begin position="28"/>
        <end position="79"/>
    </location>
</feature>
<dbReference type="EMBL" id="POTY01000031">
    <property type="protein sequence ID" value="PZG21322.1"/>
    <property type="molecule type" value="Genomic_DNA"/>
</dbReference>
<reference evidence="2 3" key="1">
    <citation type="submission" date="2018-01" db="EMBL/GenBank/DDBJ databases">
        <title>Draft genome sequence of Jishengella sp. NA12.</title>
        <authorList>
            <person name="Sahin N."/>
            <person name="Ay H."/>
            <person name="Saygin H."/>
        </authorList>
    </citation>
    <scope>NUCLEOTIDE SEQUENCE [LARGE SCALE GENOMIC DNA]</scope>
    <source>
        <strain evidence="2 3">NA12</strain>
    </source>
</reference>
<dbReference type="AlphaFoldDB" id="A0A2W2EAZ6"/>
<dbReference type="OrthoDB" id="3404630at2"/>
<gene>
    <name evidence="2" type="ORF">C1I95_07775</name>
</gene>
<keyword evidence="1" id="KW-0732">Signal</keyword>
<accession>A0A2W2EAZ6</accession>
<feature type="signal peptide" evidence="1">
    <location>
        <begin position="1"/>
        <end position="27"/>
    </location>
</feature>
<keyword evidence="3" id="KW-1185">Reference proteome</keyword>
<comment type="caution">
    <text evidence="2">The sequence shown here is derived from an EMBL/GenBank/DDBJ whole genome shotgun (WGS) entry which is preliminary data.</text>
</comment>
<organism evidence="2 3">
    <name type="scientific">Micromonospora craterilacus</name>
    <dbReference type="NCBI Taxonomy" id="1655439"/>
    <lineage>
        <taxon>Bacteria</taxon>
        <taxon>Bacillati</taxon>
        <taxon>Actinomycetota</taxon>
        <taxon>Actinomycetes</taxon>
        <taxon>Micromonosporales</taxon>
        <taxon>Micromonosporaceae</taxon>
        <taxon>Micromonospora</taxon>
    </lineage>
</organism>
<evidence type="ECO:0000313" key="2">
    <source>
        <dbReference type="EMBL" id="PZG21322.1"/>
    </source>
</evidence>
<dbReference type="RefSeq" id="WP_111213094.1">
    <property type="nucleotide sequence ID" value="NZ_POTY01000031.1"/>
</dbReference>
<sequence>MNTTGKKWIVRLGLPAMVAAGAMVVTAGPAQAGQWVSGGVYVQQSQCRSVGEARVKSGYYERYTCTAQNPGWWLQGFVN</sequence>
<proteinExistence type="predicted"/>